<evidence type="ECO:0000259" key="9">
    <source>
        <dbReference type="Pfam" id="PF20411"/>
    </source>
</evidence>
<protein>
    <recommendedName>
        <fullName evidence="6">Small ribosomal subunit protein mS33</fullName>
    </recommendedName>
</protein>
<name>J4GTF1_9APHY</name>
<feature type="compositionally biased region" description="Basic residues" evidence="8">
    <location>
        <begin position="86"/>
        <end position="97"/>
    </location>
</feature>
<evidence type="ECO:0000256" key="4">
    <source>
        <dbReference type="ARBA" id="ARBA00023128"/>
    </source>
</evidence>
<dbReference type="InterPro" id="IPR046520">
    <property type="entry name" value="DUF6697"/>
</dbReference>
<dbReference type="GO" id="GO:1990904">
    <property type="term" value="C:ribonucleoprotein complex"/>
    <property type="evidence" value="ECO:0007669"/>
    <property type="project" value="UniProtKB-KW"/>
</dbReference>
<dbReference type="EMBL" id="HE797160">
    <property type="protein sequence ID" value="CCM04570.1"/>
    <property type="molecule type" value="Genomic_DNA"/>
</dbReference>
<evidence type="ECO:0000256" key="8">
    <source>
        <dbReference type="SAM" id="MobiDB-lite"/>
    </source>
</evidence>
<dbReference type="Pfam" id="PF20411">
    <property type="entry name" value="DUF6697"/>
    <property type="match status" value="1"/>
</dbReference>
<evidence type="ECO:0000256" key="3">
    <source>
        <dbReference type="ARBA" id="ARBA00022980"/>
    </source>
</evidence>
<feature type="region of interest" description="Disordered" evidence="8">
    <location>
        <begin position="84"/>
        <end position="109"/>
    </location>
</feature>
<comment type="similarity">
    <text evidence="2">Belongs to the mitochondrion-specific ribosomal protein mS33 family.</text>
</comment>
<evidence type="ECO:0000256" key="5">
    <source>
        <dbReference type="ARBA" id="ARBA00023274"/>
    </source>
</evidence>
<sequence>MAAVTQVLPSRIAALTRLRCAIFQTSYNPTSVRTGAKYLRARLRGPSMVEYYPEEVTVAKFNRMFHGEWKIMNPDEENRLADIEAKKRRGKGAPKKAKSAESEDTQETVDSTYSSPLSIMPIDGATLCASSDMVVLFFVESTTWTVNLTECLVLSEVHYWHLLSQPSPLVTSATLPYLPLFALTDVTFRYRKSACSVCFRFSPAITNGVMDNDTGLVNFPAEMSVFMEKNNEAQNGFLSEDTVSEASMALQLERMRVEEALCARDVAVQHLSEACLSVRHKDSIVEALRQEKDDLEKQVGLLKCRHSTDSPGIKVAETRRKMTTEVRRLAELFRNMRTENTMAKQYQGEESEEGEAYSEDEEILHKDITQEWETTMHRLLLLISESSTLAIFRDVSSETPRLLSPIPTTPGFMLSPVGSPNIMGAELCLQNLALEDSGARQDGAGENSDTTDCIRIRNATLAALPLPSDVPPDVLRPIVIPSPYTLHEFLGTAPITIRAQLGNYRVFQQSTTAWCPEREEHGYFLTPAFKCHTNPRVSTAHRWVVVNMSSKLNRPIECFYNKDGKWYYAGIYKAFWLDELTSREWDNLSTEATQSLIKETLAGRKNISPQNVYETSQLYAAGALKVTCIGLQCVGFNDALYGALLDHASTCAQTGKWRCTSAGGGPFSPGSTWVSPMVHLSPNAGSAVLTVGKD</sequence>
<feature type="domain" description="DUF6697" evidence="9">
    <location>
        <begin position="502"/>
        <end position="646"/>
    </location>
</feature>
<keyword evidence="4" id="KW-0496">Mitochondrion</keyword>
<dbReference type="HOGENOM" id="CLU_396913_0_0_1"/>
<dbReference type="STRING" id="599839.J4GTF1"/>
<evidence type="ECO:0000256" key="2">
    <source>
        <dbReference type="ARBA" id="ARBA00008970"/>
    </source>
</evidence>
<dbReference type="InParanoid" id="J4GTF1"/>
<organism evidence="10 11">
    <name type="scientific">Fibroporia radiculosa</name>
    <dbReference type="NCBI Taxonomy" id="599839"/>
    <lineage>
        <taxon>Eukaryota</taxon>
        <taxon>Fungi</taxon>
        <taxon>Dikarya</taxon>
        <taxon>Basidiomycota</taxon>
        <taxon>Agaricomycotina</taxon>
        <taxon>Agaricomycetes</taxon>
        <taxon>Polyporales</taxon>
        <taxon>Fibroporiaceae</taxon>
        <taxon>Fibroporia</taxon>
    </lineage>
</organism>
<dbReference type="Pfam" id="PF08293">
    <property type="entry name" value="MRP-S33"/>
    <property type="match status" value="1"/>
</dbReference>
<dbReference type="RefSeq" id="XP_012183853.1">
    <property type="nucleotide sequence ID" value="XM_012328463.1"/>
</dbReference>
<dbReference type="InterPro" id="IPR013219">
    <property type="entry name" value="Ribosomal_mS33"/>
</dbReference>
<evidence type="ECO:0000256" key="1">
    <source>
        <dbReference type="ARBA" id="ARBA00004173"/>
    </source>
</evidence>
<evidence type="ECO:0000256" key="6">
    <source>
        <dbReference type="ARBA" id="ARBA00035132"/>
    </source>
</evidence>
<dbReference type="GO" id="GO:0005840">
    <property type="term" value="C:ribosome"/>
    <property type="evidence" value="ECO:0007669"/>
    <property type="project" value="UniProtKB-KW"/>
</dbReference>
<keyword evidence="3" id="KW-0689">Ribosomal protein</keyword>
<keyword evidence="11" id="KW-1185">Reference proteome</keyword>
<dbReference type="OrthoDB" id="3219211at2759"/>
<evidence type="ECO:0000313" key="11">
    <source>
        <dbReference type="Proteomes" id="UP000006352"/>
    </source>
</evidence>
<proteinExistence type="inferred from homology"/>
<dbReference type="AlphaFoldDB" id="J4GTF1"/>
<gene>
    <name evidence="10" type="ORF">FIBRA_06751</name>
</gene>
<reference evidence="10 11" key="1">
    <citation type="journal article" date="2012" name="Appl. Environ. Microbiol.">
        <title>Short-read sequencing for genomic analysis of the brown rot fungus Fibroporia radiculosa.</title>
        <authorList>
            <person name="Tang J.D."/>
            <person name="Perkins A.D."/>
            <person name="Sonstegard T.S."/>
            <person name="Schroeder S.G."/>
            <person name="Burgess S.C."/>
            <person name="Diehl S.V."/>
        </authorList>
    </citation>
    <scope>NUCLEOTIDE SEQUENCE [LARGE SCALE GENOMIC DNA]</scope>
    <source>
        <strain evidence="10 11">TFFH 294</strain>
    </source>
</reference>
<feature type="coiled-coil region" evidence="7">
    <location>
        <begin position="278"/>
        <end position="305"/>
    </location>
</feature>
<dbReference type="Proteomes" id="UP000006352">
    <property type="component" value="Unassembled WGS sequence"/>
</dbReference>
<dbReference type="PANTHER" id="PTHR13362">
    <property type="entry name" value="MITOCHONDRIAL RIBOSOMAL PROTEIN S33"/>
    <property type="match status" value="1"/>
</dbReference>
<dbReference type="GO" id="GO:0005739">
    <property type="term" value="C:mitochondrion"/>
    <property type="evidence" value="ECO:0007669"/>
    <property type="project" value="UniProtKB-SubCell"/>
</dbReference>
<keyword evidence="7" id="KW-0175">Coiled coil</keyword>
<dbReference type="GeneID" id="24099481"/>
<comment type="subcellular location">
    <subcellularLocation>
        <location evidence="1">Mitochondrion</location>
    </subcellularLocation>
</comment>
<dbReference type="PANTHER" id="PTHR13362:SF2">
    <property type="entry name" value="SMALL RIBOSOMAL SUBUNIT PROTEIN MS33"/>
    <property type="match status" value="1"/>
</dbReference>
<accession>J4GTF1</accession>
<keyword evidence="5" id="KW-0687">Ribonucleoprotein</keyword>
<evidence type="ECO:0000313" key="10">
    <source>
        <dbReference type="EMBL" id="CCM04570.1"/>
    </source>
</evidence>
<evidence type="ECO:0000256" key="7">
    <source>
        <dbReference type="SAM" id="Coils"/>
    </source>
</evidence>